<protein>
    <submittedName>
        <fullName evidence="1">Uncharacterized protein</fullName>
    </submittedName>
</protein>
<gene>
    <name evidence="1" type="ORF">RFI_02561</name>
</gene>
<evidence type="ECO:0000313" key="2">
    <source>
        <dbReference type="Proteomes" id="UP000023152"/>
    </source>
</evidence>
<name>X6P7N5_RETFI</name>
<reference evidence="1 2" key="1">
    <citation type="journal article" date="2013" name="Curr. Biol.">
        <title>The Genome of the Foraminiferan Reticulomyxa filosa.</title>
        <authorList>
            <person name="Glockner G."/>
            <person name="Hulsmann N."/>
            <person name="Schleicher M."/>
            <person name="Noegel A.A."/>
            <person name="Eichinger L."/>
            <person name="Gallinger C."/>
            <person name="Pawlowski J."/>
            <person name="Sierra R."/>
            <person name="Euteneuer U."/>
            <person name="Pillet L."/>
            <person name="Moustafa A."/>
            <person name="Platzer M."/>
            <person name="Groth M."/>
            <person name="Szafranski K."/>
            <person name="Schliwa M."/>
        </authorList>
    </citation>
    <scope>NUCLEOTIDE SEQUENCE [LARGE SCALE GENOMIC DNA]</scope>
</reference>
<dbReference type="AlphaFoldDB" id="X6P7N5"/>
<organism evidence="1 2">
    <name type="scientific">Reticulomyxa filosa</name>
    <dbReference type="NCBI Taxonomy" id="46433"/>
    <lineage>
        <taxon>Eukaryota</taxon>
        <taxon>Sar</taxon>
        <taxon>Rhizaria</taxon>
        <taxon>Retaria</taxon>
        <taxon>Foraminifera</taxon>
        <taxon>Monothalamids</taxon>
        <taxon>Reticulomyxidae</taxon>
        <taxon>Reticulomyxa</taxon>
    </lineage>
</organism>
<comment type="caution">
    <text evidence="1">The sequence shown here is derived from an EMBL/GenBank/DDBJ whole genome shotgun (WGS) entry which is preliminary data.</text>
</comment>
<dbReference type="Proteomes" id="UP000023152">
    <property type="component" value="Unassembled WGS sequence"/>
</dbReference>
<keyword evidence="2" id="KW-1185">Reference proteome</keyword>
<proteinExistence type="predicted"/>
<dbReference type="EMBL" id="ASPP01002482">
    <property type="protein sequence ID" value="ETO34530.1"/>
    <property type="molecule type" value="Genomic_DNA"/>
</dbReference>
<accession>X6P7N5</accession>
<sequence>MFLGKRYMYDKENQLKKFKVDDMKCNGGMQNNNNQKYVKEIKHWLDYLEIQLPKKNYNEHHYGNIELVIKDMIQQSIEKEVLKKIIQYYLF</sequence>
<evidence type="ECO:0000313" key="1">
    <source>
        <dbReference type="EMBL" id="ETO34530.1"/>
    </source>
</evidence>